<dbReference type="InterPro" id="IPR045249">
    <property type="entry name" value="HARBI1-like"/>
</dbReference>
<reference evidence="12" key="1">
    <citation type="submission" date="2018-02" db="EMBL/GenBank/DDBJ databases">
        <authorList>
            <person name="Cohen D.B."/>
            <person name="Kent A.D."/>
        </authorList>
    </citation>
    <scope>NUCLEOTIDE SEQUENCE</scope>
</reference>
<feature type="domain" description="DUF8040" evidence="11">
    <location>
        <begin position="360"/>
        <end position="391"/>
    </location>
</feature>
<comment type="subcellular location">
    <subcellularLocation>
        <location evidence="2">Nucleus</location>
    </subcellularLocation>
</comment>
<evidence type="ECO:0008006" key="14">
    <source>
        <dbReference type="Google" id="ProtNLM"/>
    </source>
</evidence>
<name>A0A2N9EFZ8_FAGSY</name>
<evidence type="ECO:0000256" key="5">
    <source>
        <dbReference type="ARBA" id="ARBA00022723"/>
    </source>
</evidence>
<keyword evidence="6" id="KW-0378">Hydrolase</keyword>
<protein>
    <recommendedName>
        <fullName evidence="14">Myb/SANT-like domain-containing protein</fullName>
    </recommendedName>
</protein>
<dbReference type="GO" id="GO:0016787">
    <property type="term" value="F:hydrolase activity"/>
    <property type="evidence" value="ECO:0007669"/>
    <property type="project" value="UniProtKB-KW"/>
</dbReference>
<feature type="region of interest" description="Disordered" evidence="8">
    <location>
        <begin position="1"/>
        <end position="26"/>
    </location>
</feature>
<comment type="similarity">
    <text evidence="3">Belongs to the HARBI1 family.</text>
</comment>
<dbReference type="PANTHER" id="PTHR22930:SF221">
    <property type="entry name" value="NUCLEASE HARBI1"/>
    <property type="match status" value="1"/>
</dbReference>
<comment type="cofactor">
    <cofactor evidence="1">
        <name>a divalent metal cation</name>
        <dbReference type="ChEBI" id="CHEBI:60240"/>
    </cofactor>
</comment>
<dbReference type="InterPro" id="IPR024752">
    <property type="entry name" value="Myb/SANT-like_dom"/>
</dbReference>
<evidence type="ECO:0000313" key="12">
    <source>
        <dbReference type="EMBL" id="SPC77886.1"/>
    </source>
</evidence>
<dbReference type="Pfam" id="PF13359">
    <property type="entry name" value="DDE_Tnp_4"/>
    <property type="match status" value="1"/>
</dbReference>
<evidence type="ECO:0000256" key="2">
    <source>
        <dbReference type="ARBA" id="ARBA00004123"/>
    </source>
</evidence>
<dbReference type="InterPro" id="IPR058353">
    <property type="entry name" value="DUF8040"/>
</dbReference>
<feature type="domain" description="Myb/SANT-like" evidence="9">
    <location>
        <begin position="29"/>
        <end position="121"/>
    </location>
</feature>
<dbReference type="AlphaFoldDB" id="A0A2N9EFZ8"/>
<keyword evidence="4" id="KW-0540">Nuclease</keyword>
<dbReference type="EMBL" id="OIVN01006399">
    <property type="protein sequence ID" value="SPD32342.1"/>
    <property type="molecule type" value="Genomic_DNA"/>
</dbReference>
<evidence type="ECO:0000259" key="11">
    <source>
        <dbReference type="Pfam" id="PF26138"/>
    </source>
</evidence>
<dbReference type="GO" id="GO:0046872">
    <property type="term" value="F:metal ion binding"/>
    <property type="evidence" value="ECO:0007669"/>
    <property type="project" value="UniProtKB-KW"/>
</dbReference>
<organism evidence="12">
    <name type="scientific">Fagus sylvatica</name>
    <name type="common">Beechnut</name>
    <dbReference type="NCBI Taxonomy" id="28930"/>
    <lineage>
        <taxon>Eukaryota</taxon>
        <taxon>Viridiplantae</taxon>
        <taxon>Streptophyta</taxon>
        <taxon>Embryophyta</taxon>
        <taxon>Tracheophyta</taxon>
        <taxon>Spermatophyta</taxon>
        <taxon>Magnoliopsida</taxon>
        <taxon>eudicotyledons</taxon>
        <taxon>Gunneridae</taxon>
        <taxon>Pentapetalae</taxon>
        <taxon>rosids</taxon>
        <taxon>fabids</taxon>
        <taxon>Fagales</taxon>
        <taxon>Fagaceae</taxon>
        <taxon>Fagus</taxon>
    </lineage>
</organism>
<keyword evidence="5" id="KW-0479">Metal-binding</keyword>
<dbReference type="GO" id="GO:0005634">
    <property type="term" value="C:nucleus"/>
    <property type="evidence" value="ECO:0007669"/>
    <property type="project" value="UniProtKB-SubCell"/>
</dbReference>
<evidence type="ECO:0000259" key="10">
    <source>
        <dbReference type="Pfam" id="PF13359"/>
    </source>
</evidence>
<evidence type="ECO:0000256" key="4">
    <source>
        <dbReference type="ARBA" id="ARBA00022722"/>
    </source>
</evidence>
<dbReference type="Pfam" id="PF12776">
    <property type="entry name" value="Myb_DNA-bind_3"/>
    <property type="match status" value="1"/>
</dbReference>
<evidence type="ECO:0000256" key="8">
    <source>
        <dbReference type="SAM" id="MobiDB-lite"/>
    </source>
</evidence>
<feature type="region of interest" description="Disordered" evidence="8">
    <location>
        <begin position="337"/>
        <end position="363"/>
    </location>
</feature>
<gene>
    <name evidence="12" type="ORF">FSB_LOCUS5768</name>
    <name evidence="13" type="ORF">FSB_LOCUS60224</name>
</gene>
<dbReference type="Pfam" id="PF26138">
    <property type="entry name" value="DUF8040"/>
    <property type="match status" value="1"/>
</dbReference>
<evidence type="ECO:0000256" key="1">
    <source>
        <dbReference type="ARBA" id="ARBA00001968"/>
    </source>
</evidence>
<dbReference type="PANTHER" id="PTHR22930">
    <property type="match status" value="1"/>
</dbReference>
<accession>A0A2N9EFZ8</accession>
<evidence type="ECO:0000256" key="3">
    <source>
        <dbReference type="ARBA" id="ARBA00006958"/>
    </source>
</evidence>
<proteinExistence type="inferred from homology"/>
<keyword evidence="7" id="KW-0539">Nucleus</keyword>
<feature type="compositionally biased region" description="Polar residues" evidence="8">
    <location>
        <begin position="343"/>
        <end position="354"/>
    </location>
</feature>
<dbReference type="EMBL" id="OIVN01000300">
    <property type="protein sequence ID" value="SPC77886.1"/>
    <property type="molecule type" value="Genomic_DNA"/>
</dbReference>
<evidence type="ECO:0000256" key="6">
    <source>
        <dbReference type="ARBA" id="ARBA00022801"/>
    </source>
</evidence>
<feature type="domain" description="DDE Tnp4" evidence="10">
    <location>
        <begin position="428"/>
        <end position="590"/>
    </location>
</feature>
<sequence length="654" mass="74575">MYYVEMASQPTPEGPTWGGGDKGDKDKAQWTTSRTKIFIELCNDEVLKGNRPTSTFNKKGWRNIGTAFFKQEGLKYDQKQLKNKYAGLKRIWSSWCKLDSHTGIGKDPITGGIICDDETWQLFVEANPDCIAFRKTPPAHLNELSTIFGGTTATGENSWAPSMVTHSAFEGSTQLDDIDANEQSVPITPLESQPEQEAIGLDQENIDANRRRRRSTSSVGGLRRKRRDVHLTARDKVDAQIGQVCDALLSTDGDIEISYTVRDCIKELDMLDAVVKGSAQYMNALLLFRDPINRETWMTVDSSLRVNWLDFMRTTTSTQPPIPSYFPSSSGCYRPSYVPPNTEPYQENNGAQQRQDGHEGHSHRNRVLQDRFQHSGETISRHFNDVLLALAKLSTDLIKPHTPLTEIPIHIRDKPKYYPYFKDCVGAIDGTHISAWVPSQLQIPYRGRKSVCTQNVMAVCDFDMRFTFINAGWEGTAHDSKILLHCVRNRALNFPHAPRGKYYVVDAGYPNMVGFLSPYKETRYHIPDFQRGGRAVGKEEMYNHVHSSLRNVIERSFGVLKARFPILQAMPSFSLQSQMFIVVACMTIHNFIRLSMSNDRFFRLYEDENHIEDEDEDEDEVAATHDDVSGVDNREIRIMHQEREKIANMIWNDR</sequence>
<dbReference type="InterPro" id="IPR027806">
    <property type="entry name" value="HARBI1_dom"/>
</dbReference>
<evidence type="ECO:0000259" key="9">
    <source>
        <dbReference type="Pfam" id="PF12776"/>
    </source>
</evidence>
<feature type="region of interest" description="Disordered" evidence="8">
    <location>
        <begin position="189"/>
        <end position="225"/>
    </location>
</feature>
<dbReference type="GO" id="GO:0004518">
    <property type="term" value="F:nuclease activity"/>
    <property type="evidence" value="ECO:0007669"/>
    <property type="project" value="UniProtKB-KW"/>
</dbReference>
<evidence type="ECO:0000313" key="13">
    <source>
        <dbReference type="EMBL" id="SPD32342.1"/>
    </source>
</evidence>
<evidence type="ECO:0000256" key="7">
    <source>
        <dbReference type="ARBA" id="ARBA00023242"/>
    </source>
</evidence>